<dbReference type="EMBL" id="LABZ01000002">
    <property type="protein sequence ID" value="KMO44993.1"/>
    <property type="molecule type" value="Genomic_DNA"/>
</dbReference>
<dbReference type="AlphaFoldDB" id="A0A0J6TGY9"/>
<reference evidence="2 3" key="1">
    <citation type="submission" date="2015-03" db="EMBL/GenBank/DDBJ databases">
        <title>Genome sequencing of Methylobacterium tarhaniae DSM 25844.</title>
        <authorList>
            <person name="Chaudhry V."/>
            <person name="Patil P.B."/>
        </authorList>
    </citation>
    <scope>NUCLEOTIDE SEQUENCE [LARGE SCALE GENOMIC DNA]</scope>
    <source>
        <strain evidence="2 3">DSM 25844</strain>
    </source>
</reference>
<feature type="region of interest" description="Disordered" evidence="1">
    <location>
        <begin position="85"/>
        <end position="118"/>
    </location>
</feature>
<dbReference type="PATRIC" id="fig|1187852.3.peg.2725"/>
<sequence length="118" mass="12741">MSILVCPSSSQTQCVALSFENGQVSLKLLDRGVQLAGIDSQLHALLLRLGEGEPQLGVLDSEGEQIGFNTHAWFALARIGSSRIVEGSGDYGRSGHSRRSRRFGKPLFGSRLKSTKRG</sequence>
<accession>A0A0J6TGY9</accession>
<feature type="compositionally biased region" description="Basic residues" evidence="1">
    <location>
        <begin position="95"/>
        <end position="104"/>
    </location>
</feature>
<dbReference type="Proteomes" id="UP000036449">
    <property type="component" value="Unassembled WGS sequence"/>
</dbReference>
<comment type="caution">
    <text evidence="2">The sequence shown here is derived from an EMBL/GenBank/DDBJ whole genome shotgun (WGS) entry which is preliminary data.</text>
</comment>
<organism evidence="2 3">
    <name type="scientific">Methylobacterium tarhaniae</name>
    <dbReference type="NCBI Taxonomy" id="1187852"/>
    <lineage>
        <taxon>Bacteria</taxon>
        <taxon>Pseudomonadati</taxon>
        <taxon>Pseudomonadota</taxon>
        <taxon>Alphaproteobacteria</taxon>
        <taxon>Hyphomicrobiales</taxon>
        <taxon>Methylobacteriaceae</taxon>
        <taxon>Methylobacterium</taxon>
    </lineage>
</organism>
<evidence type="ECO:0000256" key="1">
    <source>
        <dbReference type="SAM" id="MobiDB-lite"/>
    </source>
</evidence>
<protein>
    <submittedName>
        <fullName evidence="2">Uncharacterized protein</fullName>
    </submittedName>
</protein>
<proteinExistence type="predicted"/>
<gene>
    <name evidence="2" type="ORF">VQ03_00250</name>
</gene>
<name>A0A0J6TGY9_9HYPH</name>
<evidence type="ECO:0000313" key="2">
    <source>
        <dbReference type="EMBL" id="KMO44993.1"/>
    </source>
</evidence>
<evidence type="ECO:0000313" key="3">
    <source>
        <dbReference type="Proteomes" id="UP000036449"/>
    </source>
</evidence>
<keyword evidence="3" id="KW-1185">Reference proteome</keyword>